<keyword evidence="1" id="KW-0378">Hydrolase</keyword>
<dbReference type="RefSeq" id="WP_343965726.1">
    <property type="nucleotide sequence ID" value="NZ_BAAAHK010000003.1"/>
</dbReference>
<evidence type="ECO:0000313" key="4">
    <source>
        <dbReference type="Proteomes" id="UP001500542"/>
    </source>
</evidence>
<dbReference type="EMBL" id="BAAAHK010000003">
    <property type="protein sequence ID" value="GAA0929841.1"/>
    <property type="molecule type" value="Genomic_DNA"/>
</dbReference>
<evidence type="ECO:0000313" key="3">
    <source>
        <dbReference type="EMBL" id="GAA0929841.1"/>
    </source>
</evidence>
<dbReference type="PANTHER" id="PTHR43794">
    <property type="entry name" value="AMINOHYDROLASE SSNA-RELATED"/>
    <property type="match status" value="1"/>
</dbReference>
<dbReference type="InterPro" id="IPR032466">
    <property type="entry name" value="Metal_Hydrolase"/>
</dbReference>
<dbReference type="PANTHER" id="PTHR43794:SF11">
    <property type="entry name" value="AMIDOHYDROLASE-RELATED DOMAIN-CONTAINING PROTEIN"/>
    <property type="match status" value="1"/>
</dbReference>
<sequence>MARLVIRNCSVLVVPAEGECRVDEYQDIVIEDGVIDEVMPAGALAPAVDIEELDATGLIAVPGLVNSHTHSPMVMMRGAAEDVSIDDWFNRKIWPMEMNLTAERVKVGARLACAEMLLAGVTTFVDHYFHADQIAAAALETGIRADLAPTFFSSTGTDGREAAYEAARQVRALGESAARNGLPRITASLGPHATYTVSEEDLVRTAGVAQAEGFRIHLHAAETADQTQASMDRLGATPIQVLDRTNVLEAGALIAHGCGITDADLPILAKHAARTTVAACPKIYLKLAMGTTTPVRQLWSAGISVGVGTDGAAVHNTLDVWESLRLLALTQKQREQDAEWMTISDTLRLATRGGAAAAGMPDELGAIEPGRRADIALVDLSGPHCRPLHDPRAALVYSVRASDVVTVVVDGNIVVKDRKLTSADLDEILTDASDLAHTLVDLSRGGAVQHYAP</sequence>
<dbReference type="InterPro" id="IPR006680">
    <property type="entry name" value="Amidohydro-rel"/>
</dbReference>
<keyword evidence="4" id="KW-1185">Reference proteome</keyword>
<proteinExistence type="predicted"/>
<organism evidence="3 4">
    <name type="scientific">Kribbella koreensis</name>
    <dbReference type="NCBI Taxonomy" id="57909"/>
    <lineage>
        <taxon>Bacteria</taxon>
        <taxon>Bacillati</taxon>
        <taxon>Actinomycetota</taxon>
        <taxon>Actinomycetes</taxon>
        <taxon>Propionibacteriales</taxon>
        <taxon>Kribbellaceae</taxon>
        <taxon>Kribbella</taxon>
    </lineage>
</organism>
<dbReference type="InterPro" id="IPR011059">
    <property type="entry name" value="Metal-dep_hydrolase_composite"/>
</dbReference>
<dbReference type="Proteomes" id="UP001500542">
    <property type="component" value="Unassembled WGS sequence"/>
</dbReference>
<gene>
    <name evidence="3" type="ORF">GCM10009554_12490</name>
</gene>
<dbReference type="SUPFAM" id="SSF51338">
    <property type="entry name" value="Composite domain of metallo-dependent hydrolases"/>
    <property type="match status" value="2"/>
</dbReference>
<reference evidence="3 4" key="1">
    <citation type="journal article" date="2019" name="Int. J. Syst. Evol. Microbiol.">
        <title>The Global Catalogue of Microorganisms (GCM) 10K type strain sequencing project: providing services to taxonomists for standard genome sequencing and annotation.</title>
        <authorList>
            <consortium name="The Broad Institute Genomics Platform"/>
            <consortium name="The Broad Institute Genome Sequencing Center for Infectious Disease"/>
            <person name="Wu L."/>
            <person name="Ma J."/>
        </authorList>
    </citation>
    <scope>NUCLEOTIDE SEQUENCE [LARGE SCALE GENOMIC DNA]</scope>
    <source>
        <strain evidence="3 4">JCM 10977</strain>
    </source>
</reference>
<name>A0ABN1PL65_9ACTN</name>
<dbReference type="Gene3D" id="3.20.20.140">
    <property type="entry name" value="Metal-dependent hydrolases"/>
    <property type="match status" value="1"/>
</dbReference>
<dbReference type="Pfam" id="PF01979">
    <property type="entry name" value="Amidohydro_1"/>
    <property type="match status" value="1"/>
</dbReference>
<dbReference type="InterPro" id="IPR050287">
    <property type="entry name" value="MTA/SAH_deaminase"/>
</dbReference>
<dbReference type="Gene3D" id="2.30.40.10">
    <property type="entry name" value="Urease, subunit C, domain 1"/>
    <property type="match status" value="1"/>
</dbReference>
<protein>
    <submittedName>
        <fullName evidence="3">Amidohydrolase</fullName>
    </submittedName>
</protein>
<comment type="caution">
    <text evidence="3">The sequence shown here is derived from an EMBL/GenBank/DDBJ whole genome shotgun (WGS) entry which is preliminary data.</text>
</comment>
<evidence type="ECO:0000256" key="1">
    <source>
        <dbReference type="ARBA" id="ARBA00022801"/>
    </source>
</evidence>
<evidence type="ECO:0000259" key="2">
    <source>
        <dbReference type="Pfam" id="PF01979"/>
    </source>
</evidence>
<accession>A0ABN1PL65</accession>
<dbReference type="SUPFAM" id="SSF51556">
    <property type="entry name" value="Metallo-dependent hydrolases"/>
    <property type="match status" value="1"/>
</dbReference>
<dbReference type="CDD" id="cd01298">
    <property type="entry name" value="ATZ_TRZ_like"/>
    <property type="match status" value="1"/>
</dbReference>
<feature type="domain" description="Amidohydrolase-related" evidence="2">
    <location>
        <begin position="59"/>
        <end position="414"/>
    </location>
</feature>